<keyword evidence="5" id="KW-1185">Reference proteome</keyword>
<evidence type="ECO:0000313" key="4">
    <source>
        <dbReference type="EMBL" id="ATE53085.1"/>
    </source>
</evidence>
<feature type="region of interest" description="Disordered" evidence="1">
    <location>
        <begin position="290"/>
        <end position="328"/>
    </location>
</feature>
<organism evidence="4 5">
    <name type="scientific">Actinosynnema pretiosum</name>
    <dbReference type="NCBI Taxonomy" id="42197"/>
    <lineage>
        <taxon>Bacteria</taxon>
        <taxon>Bacillati</taxon>
        <taxon>Actinomycetota</taxon>
        <taxon>Actinomycetes</taxon>
        <taxon>Pseudonocardiales</taxon>
        <taxon>Pseudonocardiaceae</taxon>
        <taxon>Actinosynnema</taxon>
    </lineage>
</organism>
<evidence type="ECO:0008006" key="6">
    <source>
        <dbReference type="Google" id="ProtNLM"/>
    </source>
</evidence>
<dbReference type="AlphaFoldDB" id="A0A290Z288"/>
<feature type="compositionally biased region" description="Low complexity" evidence="1">
    <location>
        <begin position="290"/>
        <end position="301"/>
    </location>
</feature>
<feature type="chain" id="PRO_5012629196" description="Esterase-like activity of phytase family protein" evidence="3">
    <location>
        <begin position="27"/>
        <end position="367"/>
    </location>
</feature>
<accession>A0A290Z288</accession>
<feature type="transmembrane region" description="Helical" evidence="2">
    <location>
        <begin position="338"/>
        <end position="355"/>
    </location>
</feature>
<name>A0A290Z288_9PSEU</name>
<reference evidence="4" key="1">
    <citation type="submission" date="2017-09" db="EMBL/GenBank/DDBJ databases">
        <title>Complete Genome Sequence of ansamitocin-producing Bacterium Actinosynnema pretiosum X47.</title>
        <authorList>
            <person name="Cao G."/>
            <person name="Zong G."/>
            <person name="Zhong C."/>
            <person name="Fu J."/>
        </authorList>
    </citation>
    <scope>NUCLEOTIDE SEQUENCE [LARGE SCALE GENOMIC DNA]</scope>
    <source>
        <strain evidence="4">X47</strain>
    </source>
</reference>
<evidence type="ECO:0000313" key="5">
    <source>
        <dbReference type="Proteomes" id="UP000218505"/>
    </source>
</evidence>
<gene>
    <name evidence="4" type="ORF">CNX65_07120</name>
</gene>
<protein>
    <recommendedName>
        <fullName evidence="6">Esterase-like activity of phytase family protein</fullName>
    </recommendedName>
</protein>
<evidence type="ECO:0000256" key="1">
    <source>
        <dbReference type="SAM" id="MobiDB-lite"/>
    </source>
</evidence>
<dbReference type="RefSeq" id="WP_096492050.1">
    <property type="nucleotide sequence ID" value="NZ_CP023445.1"/>
</dbReference>
<dbReference type="KEGG" id="apre:CNX65_07120"/>
<feature type="signal peptide" evidence="3">
    <location>
        <begin position="1"/>
        <end position="26"/>
    </location>
</feature>
<evidence type="ECO:0000256" key="2">
    <source>
        <dbReference type="SAM" id="Phobius"/>
    </source>
</evidence>
<dbReference type="SUPFAM" id="SSF50952">
    <property type="entry name" value="Soluble quinoprotein glucose dehydrogenase"/>
    <property type="match status" value="1"/>
</dbReference>
<keyword evidence="3" id="KW-0732">Signal</keyword>
<evidence type="ECO:0000256" key="3">
    <source>
        <dbReference type="SAM" id="SignalP"/>
    </source>
</evidence>
<keyword evidence="2" id="KW-0812">Transmembrane</keyword>
<dbReference type="InterPro" id="IPR011041">
    <property type="entry name" value="Quinoprot_gluc/sorb_DH_b-prop"/>
</dbReference>
<keyword evidence="2" id="KW-0472">Membrane</keyword>
<feature type="compositionally biased region" description="Low complexity" evidence="1">
    <location>
        <begin position="311"/>
        <end position="327"/>
    </location>
</feature>
<dbReference type="EMBL" id="CP023445">
    <property type="protein sequence ID" value="ATE53085.1"/>
    <property type="molecule type" value="Genomic_DNA"/>
</dbReference>
<keyword evidence="2" id="KW-1133">Transmembrane helix</keyword>
<sequence>MRSARAAGVLPAVAALLLVTAGPAPAQPAVADVCRVTDPRLAELSGLASDGRRWYALNDDDDGVLQVQVLGRDCSVVGTISGTTDPYDAEDLALAPDGTLWVSDTGDNNRSRSTVALHALSKDGTTRLHRLTYPDGPHDAEALLLDAAGVPHVVTKEALGQALVYRPVGALNEAGPTPLEQVAALSLPSTDTPGGPRESRLVTRLVTGGAMSRDGSVAALRTYTEVYLYPVVDGDLVAALGREPVRVPLPGEAQGEAIAFEPDGTLLSASEFGDGGTSSAVRSVSGAVDAATSARPSSTAPGEEAGGTSTGPGAEAARPAADPSAAGNGPEWLDRVRVALVGIGVVAVFGLALWARSRWGRGRRARG</sequence>
<dbReference type="Proteomes" id="UP000218505">
    <property type="component" value="Chromosome"/>
</dbReference>
<proteinExistence type="predicted"/>